<dbReference type="RefSeq" id="XP_064765472.1">
    <property type="nucleotide sequence ID" value="XM_064914362.1"/>
</dbReference>
<comment type="caution">
    <text evidence="3">The sequence shown here is derived from an EMBL/GenBank/DDBJ whole genome shotgun (WGS) entry which is preliminary data.</text>
</comment>
<dbReference type="Pfam" id="PF08531">
    <property type="entry name" value="Bac_rhamnosid_N"/>
    <property type="match status" value="1"/>
</dbReference>
<reference evidence="3 4" key="1">
    <citation type="submission" date="2024-03" db="EMBL/GenBank/DDBJ databases">
        <title>Genome-scale model development and genomic sequencing of the oleaginous clade Lipomyces.</title>
        <authorList>
            <consortium name="Lawrence Berkeley National Laboratory"/>
            <person name="Czajka J.J."/>
            <person name="Han Y."/>
            <person name="Kim J."/>
            <person name="Mondo S.J."/>
            <person name="Hofstad B.A."/>
            <person name="Robles A."/>
            <person name="Haridas S."/>
            <person name="Riley R."/>
            <person name="LaButti K."/>
            <person name="Pangilinan J."/>
            <person name="Andreopoulos W."/>
            <person name="Lipzen A."/>
            <person name="Yan J."/>
            <person name="Wang M."/>
            <person name="Ng V."/>
            <person name="Grigoriev I.V."/>
            <person name="Spatafora J.W."/>
            <person name="Magnuson J.K."/>
            <person name="Baker S.E."/>
            <person name="Pomraning K.R."/>
        </authorList>
    </citation>
    <scope>NUCLEOTIDE SEQUENCE [LARGE SCALE GENOMIC DNA]</scope>
    <source>
        <strain evidence="3 4">Phaff 52-87</strain>
    </source>
</reference>
<dbReference type="InterPro" id="IPR012341">
    <property type="entry name" value="6hp_glycosidase-like_sf"/>
</dbReference>
<feature type="domain" description="Bacterial alpha-L-rhamnosidase N-terminal" evidence="1">
    <location>
        <begin position="50"/>
        <end position="203"/>
    </location>
</feature>
<name>A0ABR1EXW0_9ASCO</name>
<dbReference type="InterPro" id="IPR035396">
    <property type="entry name" value="Bac_rhamnosid6H"/>
</dbReference>
<dbReference type="SUPFAM" id="SSF49785">
    <property type="entry name" value="Galactose-binding domain-like"/>
    <property type="match status" value="1"/>
</dbReference>
<evidence type="ECO:0000259" key="2">
    <source>
        <dbReference type="Pfam" id="PF17389"/>
    </source>
</evidence>
<keyword evidence="4" id="KW-1185">Reference proteome</keyword>
<feature type="domain" description="Alpha-L-rhamnosidase six-hairpin glycosidase" evidence="2">
    <location>
        <begin position="389"/>
        <end position="706"/>
    </location>
</feature>
<gene>
    <name evidence="3" type="ORF">BZA70DRAFT_292212</name>
</gene>
<evidence type="ECO:0000259" key="1">
    <source>
        <dbReference type="Pfam" id="PF08531"/>
    </source>
</evidence>
<dbReference type="PANTHER" id="PTHR34987:SF2">
    <property type="entry name" value="B, PUTATIVE (AFU_ORTHOLOGUE AFUA_7G05040)-RELATED"/>
    <property type="match status" value="1"/>
</dbReference>
<proteinExistence type="predicted"/>
<dbReference type="InterPro" id="IPR013737">
    <property type="entry name" value="Bac_rhamnosid_N"/>
</dbReference>
<dbReference type="Gene3D" id="2.60.120.260">
    <property type="entry name" value="Galactose-binding domain-like"/>
    <property type="match status" value="2"/>
</dbReference>
<dbReference type="InterPro" id="IPR008979">
    <property type="entry name" value="Galactose-bd-like_sf"/>
</dbReference>
<dbReference type="GeneID" id="90039874"/>
<sequence>MTSEDSWTLKAPWIWLPGYVDTAEQSSPGRFVLFRKTFTLPKNALSSTECLVHVSADSRYRLFVNGISVSFGPCKSYPERWYLETVDIAPYLVEGENCISARVLRYSPLKYGTSCIVRTNMPGLMVYGRVEDIDISTDPSWKCYEDRSVTILSADEWNYLLGPPFLSIYESADASKAPGNWTDARFDDSQWAHAKNQSTNVKMLPAVLPWKLHRRTIPVLPEIPRIFDGAVKVRGNTQKSEWDSLLKCGEPVKIGSGESVTVDIQSLVLTTGFLVFRCSGGKGAKVRILCSEAYEKDLGKDKFPFPVPRTKGNRADHEHGRLYGVEDFLAVGGSEVTVYEPFWFRTFRYIQLEITCADSSIEITDFSYRETHYPLDISSTVELDAEHAKLWEISLNTLRNCMHETYEDCPFYEQNQFTMDGRVNLLFTYQVSRDDRLARKTLEEFNASRRPDGLLETNAPCAYRMIVIPQYSLYWIMMVYDHMMYFGDASLVKRYAGTIDSILNHFDCLLNKQGLVGRFDEESWPFVDWVKEWSGTGDIKTVAVPPIYNKTGVATYNSLIYSVALQYAAELSDFIGRSGTAGEYRARAQALNDAVNQFCFTGGVYNDGPGTEDKSQHAQIFAVLSGAISGDEARRLVERALSDSSFAKCSYSMIFYIFRAIEKVGLYDVFYDRLLDPWREMLANNLTTWAEDNVSCRSDCHLWSAVPIYEIVAQLFGLSPTCPGYSLLRINPRMELFKSARGSFSTHKGSVEIRWDSNELHIKTSWDAEVELIVCGNKKLCTILAGNAFTLKSTDM</sequence>
<evidence type="ECO:0000313" key="3">
    <source>
        <dbReference type="EMBL" id="KAK7202439.1"/>
    </source>
</evidence>
<dbReference type="Proteomes" id="UP001498771">
    <property type="component" value="Unassembled WGS sequence"/>
</dbReference>
<dbReference type="Gene3D" id="2.60.420.10">
    <property type="entry name" value="Maltose phosphorylase, domain 3"/>
    <property type="match status" value="1"/>
</dbReference>
<organism evidence="3 4">
    <name type="scientific">Myxozyma melibiosi</name>
    <dbReference type="NCBI Taxonomy" id="54550"/>
    <lineage>
        <taxon>Eukaryota</taxon>
        <taxon>Fungi</taxon>
        <taxon>Dikarya</taxon>
        <taxon>Ascomycota</taxon>
        <taxon>Saccharomycotina</taxon>
        <taxon>Lipomycetes</taxon>
        <taxon>Lipomycetales</taxon>
        <taxon>Lipomycetaceae</taxon>
        <taxon>Myxozyma</taxon>
    </lineage>
</organism>
<dbReference type="SUPFAM" id="SSF48208">
    <property type="entry name" value="Six-hairpin glycosidases"/>
    <property type="match status" value="1"/>
</dbReference>
<evidence type="ECO:0000313" key="4">
    <source>
        <dbReference type="Proteomes" id="UP001498771"/>
    </source>
</evidence>
<dbReference type="Pfam" id="PF17389">
    <property type="entry name" value="Bac_rhamnosid6H"/>
    <property type="match status" value="1"/>
</dbReference>
<dbReference type="PANTHER" id="PTHR34987">
    <property type="entry name" value="C, PUTATIVE (AFU_ORTHOLOGUE AFUA_3G02880)-RELATED"/>
    <property type="match status" value="1"/>
</dbReference>
<dbReference type="Gene3D" id="1.50.10.10">
    <property type="match status" value="1"/>
</dbReference>
<dbReference type="EMBL" id="JBBJBU010000017">
    <property type="protein sequence ID" value="KAK7202439.1"/>
    <property type="molecule type" value="Genomic_DNA"/>
</dbReference>
<accession>A0ABR1EXW0</accession>
<dbReference type="InterPro" id="IPR008928">
    <property type="entry name" value="6-hairpin_glycosidase_sf"/>
</dbReference>
<protein>
    <submittedName>
        <fullName evidence="3">Bacterial alpha-L-rhamnosidase-domain-containing protein</fullName>
    </submittedName>
</protein>